<reference evidence="1 2" key="1">
    <citation type="submission" date="2015-09" db="EMBL/GenBank/DDBJ databases">
        <authorList>
            <consortium name="Pathogen Informatics"/>
        </authorList>
    </citation>
    <scope>NUCLEOTIDE SEQUENCE [LARGE SCALE GENOMIC DNA]</scope>
    <source>
        <strain evidence="1 2">2789STDY5834855</strain>
    </source>
</reference>
<evidence type="ECO:0000313" key="2">
    <source>
        <dbReference type="Proteomes" id="UP000095558"/>
    </source>
</evidence>
<keyword evidence="1" id="KW-0418">Kinase</keyword>
<accession>A0A174J2J5</accession>
<dbReference type="InterPro" id="IPR036890">
    <property type="entry name" value="HATPase_C_sf"/>
</dbReference>
<organism evidence="1 2">
    <name type="scientific">Clostridium disporicum</name>
    <dbReference type="NCBI Taxonomy" id="84024"/>
    <lineage>
        <taxon>Bacteria</taxon>
        <taxon>Bacillati</taxon>
        <taxon>Bacillota</taxon>
        <taxon>Clostridia</taxon>
        <taxon>Eubacteriales</taxon>
        <taxon>Clostridiaceae</taxon>
        <taxon>Clostridium</taxon>
    </lineage>
</organism>
<dbReference type="Proteomes" id="UP000095558">
    <property type="component" value="Unassembled WGS sequence"/>
</dbReference>
<proteinExistence type="predicted"/>
<dbReference type="AlphaFoldDB" id="A0A174J2J5"/>
<dbReference type="GO" id="GO:0016301">
    <property type="term" value="F:kinase activity"/>
    <property type="evidence" value="ECO:0007669"/>
    <property type="project" value="UniProtKB-KW"/>
</dbReference>
<dbReference type="EMBL" id="CYZV01000104">
    <property type="protein sequence ID" value="CUO93964.1"/>
    <property type="molecule type" value="Genomic_DNA"/>
</dbReference>
<dbReference type="Gene3D" id="3.30.565.10">
    <property type="entry name" value="Histidine kinase-like ATPase, C-terminal domain"/>
    <property type="match status" value="1"/>
</dbReference>
<protein>
    <submittedName>
        <fullName evidence="1">Sensory histidine kinase CreC</fullName>
    </submittedName>
</protein>
<keyword evidence="1" id="KW-0808">Transferase</keyword>
<dbReference type="SUPFAM" id="SSF55874">
    <property type="entry name" value="ATPase domain of HSP90 chaperone/DNA topoisomerase II/histidine kinase"/>
    <property type="match status" value="1"/>
</dbReference>
<evidence type="ECO:0000313" key="1">
    <source>
        <dbReference type="EMBL" id="CUO93964.1"/>
    </source>
</evidence>
<name>A0A174J2J5_9CLOT</name>
<gene>
    <name evidence="1" type="ORF">ERS852470_03734</name>
</gene>
<sequence>MRRADEVKLRDRKDEKVSALKIIYDIEEENKVFYKKNGIDIKVQHNQFKEDFEINIDKFIFLEIYENIITNAIRFANSEVSININIEDEVVALKVK</sequence>